<proteinExistence type="predicted"/>
<organism evidence="2 3">
    <name type="scientific">Phyllobacterium zundukense</name>
    <dbReference type="NCBI Taxonomy" id="1867719"/>
    <lineage>
        <taxon>Bacteria</taxon>
        <taxon>Pseudomonadati</taxon>
        <taxon>Pseudomonadota</taxon>
        <taxon>Alphaproteobacteria</taxon>
        <taxon>Hyphomicrobiales</taxon>
        <taxon>Phyllobacteriaceae</taxon>
        <taxon>Phyllobacterium</taxon>
    </lineage>
</organism>
<evidence type="ECO:0000256" key="1">
    <source>
        <dbReference type="SAM" id="MobiDB-lite"/>
    </source>
</evidence>
<dbReference type="AlphaFoldDB" id="A0A2N9VY15"/>
<protein>
    <submittedName>
        <fullName evidence="2">Uncharacterized protein</fullName>
    </submittedName>
</protein>
<keyword evidence="3" id="KW-1185">Reference proteome</keyword>
<dbReference type="EMBL" id="MZMT01000033">
    <property type="protein sequence ID" value="PIO44383.1"/>
    <property type="molecule type" value="Genomic_DNA"/>
</dbReference>
<feature type="region of interest" description="Disordered" evidence="1">
    <location>
        <begin position="1"/>
        <end position="20"/>
    </location>
</feature>
<accession>A0A2N9VY15</accession>
<dbReference type="Proteomes" id="UP000232163">
    <property type="component" value="Unassembled WGS sequence"/>
</dbReference>
<name>A0A2N9VY15_9HYPH</name>
<feature type="compositionally biased region" description="Basic and acidic residues" evidence="1">
    <location>
        <begin position="1"/>
        <end position="14"/>
    </location>
</feature>
<gene>
    <name evidence="2" type="ORF">B5P45_14095</name>
</gene>
<comment type="caution">
    <text evidence="2">The sequence shown here is derived from an EMBL/GenBank/DDBJ whole genome shotgun (WGS) entry which is preliminary data.</text>
</comment>
<evidence type="ECO:0000313" key="2">
    <source>
        <dbReference type="EMBL" id="PIO44383.1"/>
    </source>
</evidence>
<evidence type="ECO:0000313" key="3">
    <source>
        <dbReference type="Proteomes" id="UP000232163"/>
    </source>
</evidence>
<sequence>MERGERATFEDKGSCPDLATAELTGNGRVEAEARLQDEVKLSSNALEAFEALSSRVAGLLQTGLRHRQSPEKCVRFGSET</sequence>
<reference evidence="2 3" key="1">
    <citation type="journal article" date="2017" name="Int J Environ Stud">
        <title>Does the Miocene-Pliocene relict legume Oxytropis triphylla form nitrogen-fixing nodules with a combination of bacterial strains?</title>
        <authorList>
            <person name="Safronova V."/>
            <person name="Belimov A."/>
            <person name="Sazanova A."/>
            <person name="Kuznetsova I."/>
            <person name="Popova J."/>
            <person name="Andronov E."/>
            <person name="Verkhozina A."/>
            <person name="Tikhonovich I."/>
        </authorList>
    </citation>
    <scope>NUCLEOTIDE SEQUENCE [LARGE SCALE GENOMIC DNA]</scope>
    <source>
        <strain evidence="2 3">Tri-38</strain>
    </source>
</reference>